<dbReference type="PANTHER" id="PTHR43400:SF10">
    <property type="entry name" value="3-OXOSTEROID 1-DEHYDROGENASE"/>
    <property type="match status" value="1"/>
</dbReference>
<sequence>MSATWDATYDFVVVGSGGGSMCAALACKSVGKEALIIEKLPKVGGSTGYSGGVWWLPNNHVMKRHGVSDSYERARQYFDAAVTYQGPGTSEARREAYLRTGPQMAEFLEQQGMQFVYADGWSDYYDTLPGGEPRGRSLLAKLFDVKELGDWAPRLSRYKGPSMPANSDEYPQLFLMKRTWGGKRKAMQLGGRMLYQKITGKELVSNGAAIQGRMLQMALRANVPIWTDTPVRELIVEDGRVTGIVAVRSGRELRVRAREGVLLNTGGFSHNAEMRRKYQPQPSSADWTNANPGDTGEILEAAIALGGAVDCMEEAWWVVTSLGPNEELPEGARAPDGSPLPFMHHLDLSLPFSIMVDQDGERFCDEAGAYMEIGQRMYQRHKETGKAVPAWVVMDSRQRKYYPWGTAMPGQIPQKWLDSGYMIKADTLEELAAKCNIDRAGLLETVKRFNVFCETGVDKDYGRGSRAFDRCHGDPTIKPNPNLGPIEEGPFYAVRMYPGDVGTAGGLVTDEYARVLREDGSQIPGLYATGNCTASVVGRCYPGAGSSIGASFVFGYIAALHASGAQKIW</sequence>
<dbReference type="Pfam" id="PF00890">
    <property type="entry name" value="FAD_binding_2"/>
    <property type="match status" value="1"/>
</dbReference>
<accession>A0A1H7CJ29</accession>
<dbReference type="PANTHER" id="PTHR43400">
    <property type="entry name" value="FUMARATE REDUCTASE"/>
    <property type="match status" value="1"/>
</dbReference>
<feature type="domain" description="FAD-dependent oxidoreductase 2 FAD-binding" evidence="5">
    <location>
        <begin position="10"/>
        <end position="548"/>
    </location>
</feature>
<dbReference type="InterPro" id="IPR027477">
    <property type="entry name" value="Succ_DH/fumarate_Rdtase_cat_sf"/>
</dbReference>
<dbReference type="Proteomes" id="UP000198866">
    <property type="component" value="Unassembled WGS sequence"/>
</dbReference>
<dbReference type="InterPro" id="IPR050315">
    <property type="entry name" value="FAD-oxidoreductase_2"/>
</dbReference>
<dbReference type="GO" id="GO:0016491">
    <property type="term" value="F:oxidoreductase activity"/>
    <property type="evidence" value="ECO:0007669"/>
    <property type="project" value="UniProtKB-KW"/>
</dbReference>
<dbReference type="NCBIfam" id="NF009478">
    <property type="entry name" value="PRK12844.1"/>
    <property type="match status" value="1"/>
</dbReference>
<name>A0A1H7CJ29_9BURK</name>
<organism evidence="6 7">
    <name type="scientific">Paraburkholderia diazotrophica</name>
    <dbReference type="NCBI Taxonomy" id="667676"/>
    <lineage>
        <taxon>Bacteria</taxon>
        <taxon>Pseudomonadati</taxon>
        <taxon>Pseudomonadota</taxon>
        <taxon>Betaproteobacteria</taxon>
        <taxon>Burkholderiales</taxon>
        <taxon>Burkholderiaceae</taxon>
        <taxon>Paraburkholderia</taxon>
    </lineage>
</organism>
<dbReference type="SUPFAM" id="SSF51905">
    <property type="entry name" value="FAD/NAD(P)-binding domain"/>
    <property type="match status" value="1"/>
</dbReference>
<dbReference type="Gene3D" id="3.50.50.60">
    <property type="entry name" value="FAD/NAD(P)-binding domain"/>
    <property type="match status" value="2"/>
</dbReference>
<dbReference type="InterPro" id="IPR036188">
    <property type="entry name" value="FAD/NAD-bd_sf"/>
</dbReference>
<evidence type="ECO:0000256" key="4">
    <source>
        <dbReference type="ARBA" id="ARBA00023002"/>
    </source>
</evidence>
<keyword evidence="2" id="KW-0285">Flavoprotein</keyword>
<dbReference type="InterPro" id="IPR003953">
    <property type="entry name" value="FAD-dep_OxRdtase_2_FAD-bd"/>
</dbReference>
<protein>
    <submittedName>
        <fullName evidence="6">3-oxosteroid 1-dehydrogenase</fullName>
    </submittedName>
</protein>
<dbReference type="GO" id="GO:0008202">
    <property type="term" value="P:steroid metabolic process"/>
    <property type="evidence" value="ECO:0007669"/>
    <property type="project" value="UniProtKB-ARBA"/>
</dbReference>
<keyword evidence="4" id="KW-0560">Oxidoreductase</keyword>
<comment type="cofactor">
    <cofactor evidence="1">
        <name>FAD</name>
        <dbReference type="ChEBI" id="CHEBI:57692"/>
    </cofactor>
</comment>
<gene>
    <name evidence="6" type="ORF">SAMN05192539_102286</name>
</gene>
<dbReference type="RefSeq" id="WP_090870081.1">
    <property type="nucleotide sequence ID" value="NZ_FNYE01000022.1"/>
</dbReference>
<reference evidence="7" key="1">
    <citation type="submission" date="2016-10" db="EMBL/GenBank/DDBJ databases">
        <authorList>
            <person name="Varghese N."/>
            <person name="Submissions S."/>
        </authorList>
    </citation>
    <scope>NUCLEOTIDE SEQUENCE [LARGE SCALE GENOMIC DNA]</scope>
    <source>
        <strain evidence="7">LMG 26031</strain>
    </source>
</reference>
<keyword evidence="3" id="KW-0274">FAD</keyword>
<dbReference type="OrthoDB" id="9813348at2"/>
<dbReference type="EMBL" id="FNYE01000022">
    <property type="protein sequence ID" value="SEJ89813.1"/>
    <property type="molecule type" value="Genomic_DNA"/>
</dbReference>
<evidence type="ECO:0000256" key="3">
    <source>
        <dbReference type="ARBA" id="ARBA00022827"/>
    </source>
</evidence>
<proteinExistence type="predicted"/>
<keyword evidence="7" id="KW-1185">Reference proteome</keyword>
<dbReference type="STRING" id="667676.SAMN05192539_102286"/>
<dbReference type="Gene3D" id="3.90.700.10">
    <property type="entry name" value="Succinate dehydrogenase/fumarate reductase flavoprotein, catalytic domain"/>
    <property type="match status" value="1"/>
</dbReference>
<dbReference type="AlphaFoldDB" id="A0A1H7CJ29"/>
<evidence type="ECO:0000313" key="6">
    <source>
        <dbReference type="EMBL" id="SEJ89813.1"/>
    </source>
</evidence>
<dbReference type="SUPFAM" id="SSF56425">
    <property type="entry name" value="Succinate dehydrogenase/fumarate reductase flavoprotein, catalytic domain"/>
    <property type="match status" value="1"/>
</dbReference>
<evidence type="ECO:0000256" key="1">
    <source>
        <dbReference type="ARBA" id="ARBA00001974"/>
    </source>
</evidence>
<evidence type="ECO:0000313" key="7">
    <source>
        <dbReference type="Proteomes" id="UP000198866"/>
    </source>
</evidence>
<evidence type="ECO:0000259" key="5">
    <source>
        <dbReference type="Pfam" id="PF00890"/>
    </source>
</evidence>
<evidence type="ECO:0000256" key="2">
    <source>
        <dbReference type="ARBA" id="ARBA00022630"/>
    </source>
</evidence>